<evidence type="ECO:0000313" key="12">
    <source>
        <dbReference type="EMBL" id="KAL0574354.1"/>
    </source>
</evidence>
<evidence type="ECO:0000256" key="4">
    <source>
        <dbReference type="ARBA" id="ARBA00012312"/>
    </source>
</evidence>
<keyword evidence="13" id="KW-1185">Reference proteome</keyword>
<evidence type="ECO:0000256" key="9">
    <source>
        <dbReference type="ARBA" id="ARBA00023136"/>
    </source>
</evidence>
<reference evidence="12 13" key="1">
    <citation type="submission" date="2024-02" db="EMBL/GenBank/DDBJ databases">
        <title>A draft genome for the cacao thread blight pathogen Marasmius crinis-equi.</title>
        <authorList>
            <person name="Cohen S.P."/>
            <person name="Baruah I.K."/>
            <person name="Amoako-Attah I."/>
            <person name="Bukari Y."/>
            <person name="Meinhardt L.W."/>
            <person name="Bailey B.A."/>
        </authorList>
    </citation>
    <scope>NUCLEOTIDE SEQUENCE [LARGE SCALE GENOMIC DNA]</scope>
    <source>
        <strain evidence="12 13">GH-76</strain>
    </source>
</reference>
<evidence type="ECO:0000256" key="3">
    <source>
        <dbReference type="ARBA" id="ARBA00008802"/>
    </source>
</evidence>
<keyword evidence="10" id="KW-0256">Endoplasmic reticulum</keyword>
<evidence type="ECO:0000256" key="7">
    <source>
        <dbReference type="ARBA" id="ARBA00022848"/>
    </source>
</evidence>
<dbReference type="Pfam" id="PF08491">
    <property type="entry name" value="SE"/>
    <property type="match status" value="1"/>
</dbReference>
<evidence type="ECO:0000259" key="11">
    <source>
        <dbReference type="Pfam" id="PF08491"/>
    </source>
</evidence>
<evidence type="ECO:0000256" key="6">
    <source>
        <dbReference type="ARBA" id="ARBA00022827"/>
    </source>
</evidence>
<organism evidence="12 13">
    <name type="scientific">Marasmius crinis-equi</name>
    <dbReference type="NCBI Taxonomy" id="585013"/>
    <lineage>
        <taxon>Eukaryota</taxon>
        <taxon>Fungi</taxon>
        <taxon>Dikarya</taxon>
        <taxon>Basidiomycota</taxon>
        <taxon>Agaricomycotina</taxon>
        <taxon>Agaricomycetes</taxon>
        <taxon>Agaricomycetidae</taxon>
        <taxon>Agaricales</taxon>
        <taxon>Marasmiineae</taxon>
        <taxon>Marasmiaceae</taxon>
        <taxon>Marasmius</taxon>
    </lineage>
</organism>
<keyword evidence="7" id="KW-0492">Microsome</keyword>
<dbReference type="PRINTS" id="PR00420">
    <property type="entry name" value="RNGMNOXGNASE"/>
</dbReference>
<comment type="subcellular location">
    <subcellularLocation>
        <location evidence="10">Endoplasmic reticulum membrane</location>
        <topology evidence="10">Multi-pass membrane protein</topology>
    </subcellularLocation>
    <subcellularLocation>
        <location evidence="2">Microsome membrane</location>
        <topology evidence="2">Multi-pass membrane protein</topology>
    </subcellularLocation>
</comment>
<comment type="cofactor">
    <cofactor evidence="1 10">
        <name>FAD</name>
        <dbReference type="ChEBI" id="CHEBI:57692"/>
    </cofactor>
</comment>
<keyword evidence="10" id="KW-1133">Transmembrane helix</keyword>
<protein>
    <recommendedName>
        <fullName evidence="4 10">Squalene monooxygenase</fullName>
        <ecNumber evidence="4 10">1.14.14.17</ecNumber>
    </recommendedName>
</protein>
<dbReference type="InterPro" id="IPR036188">
    <property type="entry name" value="FAD/NAD-bd_sf"/>
</dbReference>
<keyword evidence="5 10" id="KW-0285">Flavoprotein</keyword>
<dbReference type="EMBL" id="JBAHYK010000405">
    <property type="protein sequence ID" value="KAL0574354.1"/>
    <property type="molecule type" value="Genomic_DNA"/>
</dbReference>
<feature type="domain" description="Squalene epoxidase" evidence="11">
    <location>
        <begin position="163"/>
        <end position="428"/>
    </location>
</feature>
<name>A0ABR3FGF4_9AGAR</name>
<comment type="caution">
    <text evidence="12">The sequence shown here is derived from an EMBL/GenBank/DDBJ whole genome shotgun (WGS) entry which is preliminary data.</text>
</comment>
<sequence>MHSPPYDVLIVGAGIVGCSLAHALSTLPRQKPLRIALLERSMEEPDRIVGELLQPGGVMALQKLGMESCLEDIDAIPVKGYYVVNGGQSVHIPYPDRHVGSSFHHGKFIMNLRAAAKRAKGVDVIEATVTELMECDGSGRIVGVAATRKTGQDNEVEKISFRADLVVVADGCFSNFRTQVMDRRALKPVVKSHFIGVVLEDARLPMPHHGTVCLTETNGPALLYQIGTRETRMLIDVKNPLPSDMKSHLINNVIPELPSSVHLSALQAVKKDRLRRMPNSFLPPVEQGHSKQGVILLGDAWNMRHPLTGGGMTVGFNDVVILRDLLRDVEDFSDWEAMKGVLHRLHWRRKPLASAVNILSVALYDLFGANDENLTVLRDGCFKYFERGGACVEDPVSLLSGIVPSPTLLIYHFFSVAFYAVWCMFTHARPVRLRKDDKPKMIAPSVAEYPYLALKSVAVIYTAAVVVLPLVWTEIRWWSPEQKSARHRPLFMILMGCMTLCYLFL</sequence>
<evidence type="ECO:0000256" key="5">
    <source>
        <dbReference type="ARBA" id="ARBA00022630"/>
    </source>
</evidence>
<dbReference type="InterPro" id="IPR013698">
    <property type="entry name" value="Squalene_epoxidase"/>
</dbReference>
<comment type="function">
    <text evidence="10">Catalyzes the stereospecific oxidation of squalene to (S)-2,3-epoxysqualene, and is considered to be a rate-limiting enzyme in steroid biosynthesis.</text>
</comment>
<keyword evidence="8 10" id="KW-0560">Oxidoreductase</keyword>
<evidence type="ECO:0000313" key="13">
    <source>
        <dbReference type="Proteomes" id="UP001465976"/>
    </source>
</evidence>
<feature type="transmembrane region" description="Helical" evidence="10">
    <location>
        <begin position="487"/>
        <end position="504"/>
    </location>
</feature>
<gene>
    <name evidence="12" type="primary">ERG1</name>
    <name evidence="12" type="ORF">V5O48_007596</name>
</gene>
<evidence type="ECO:0000256" key="8">
    <source>
        <dbReference type="ARBA" id="ARBA00023002"/>
    </source>
</evidence>
<feature type="transmembrane region" description="Helical" evidence="10">
    <location>
        <begin position="408"/>
        <end position="428"/>
    </location>
</feature>
<keyword evidence="10" id="KW-0812">Transmembrane</keyword>
<dbReference type="GO" id="GO:0004506">
    <property type="term" value="F:squalene monooxygenase activity"/>
    <property type="evidence" value="ECO:0007669"/>
    <property type="project" value="UniProtKB-EC"/>
</dbReference>
<evidence type="ECO:0000256" key="10">
    <source>
        <dbReference type="RuleBase" id="RU367121"/>
    </source>
</evidence>
<accession>A0ABR3FGF4</accession>
<dbReference type="SUPFAM" id="SSF51905">
    <property type="entry name" value="FAD/NAD(P)-binding domain"/>
    <property type="match status" value="1"/>
</dbReference>
<feature type="transmembrane region" description="Helical" evidence="10">
    <location>
        <begin position="449"/>
        <end position="472"/>
    </location>
</feature>
<proteinExistence type="inferred from homology"/>
<comment type="similarity">
    <text evidence="3 10">Belongs to the squalene monooxygenase family.</text>
</comment>
<evidence type="ECO:0000256" key="2">
    <source>
        <dbReference type="ARBA" id="ARBA00004154"/>
    </source>
</evidence>
<dbReference type="PANTHER" id="PTHR10835:SF0">
    <property type="entry name" value="SQUALENE MONOOXYGENASE"/>
    <property type="match status" value="1"/>
</dbReference>
<dbReference type="Proteomes" id="UP001465976">
    <property type="component" value="Unassembled WGS sequence"/>
</dbReference>
<keyword evidence="6 10" id="KW-0274">FAD</keyword>
<comment type="catalytic activity">
    <reaction evidence="10">
        <text>squalene + reduced [NADPH--hemoprotein reductase] + O2 = (S)-2,3-epoxysqualene + oxidized [NADPH--hemoprotein reductase] + H2O + H(+)</text>
        <dbReference type="Rhea" id="RHEA:25282"/>
        <dbReference type="Rhea" id="RHEA-COMP:11964"/>
        <dbReference type="Rhea" id="RHEA-COMP:11965"/>
        <dbReference type="ChEBI" id="CHEBI:15377"/>
        <dbReference type="ChEBI" id="CHEBI:15378"/>
        <dbReference type="ChEBI" id="CHEBI:15379"/>
        <dbReference type="ChEBI" id="CHEBI:15440"/>
        <dbReference type="ChEBI" id="CHEBI:15441"/>
        <dbReference type="ChEBI" id="CHEBI:57618"/>
        <dbReference type="ChEBI" id="CHEBI:58210"/>
        <dbReference type="EC" id="1.14.14.17"/>
    </reaction>
</comment>
<dbReference type="PANTHER" id="PTHR10835">
    <property type="entry name" value="SQUALENE MONOOXYGENASE"/>
    <property type="match status" value="1"/>
</dbReference>
<dbReference type="InterPro" id="IPR040125">
    <property type="entry name" value="Squalene_monox"/>
</dbReference>
<dbReference type="EC" id="1.14.14.17" evidence="4 10"/>
<keyword evidence="9 10" id="KW-0472">Membrane</keyword>
<evidence type="ECO:0000256" key="1">
    <source>
        <dbReference type="ARBA" id="ARBA00001974"/>
    </source>
</evidence>
<dbReference type="Gene3D" id="3.50.50.60">
    <property type="entry name" value="FAD/NAD(P)-binding domain"/>
    <property type="match status" value="1"/>
</dbReference>